<feature type="signal peptide" evidence="2">
    <location>
        <begin position="1"/>
        <end position="31"/>
    </location>
</feature>
<evidence type="ECO:0000256" key="1">
    <source>
        <dbReference type="SAM" id="MobiDB-lite"/>
    </source>
</evidence>
<feature type="chain" id="PRO_5021329679" evidence="2">
    <location>
        <begin position="32"/>
        <end position="92"/>
    </location>
</feature>
<evidence type="ECO:0000313" key="3">
    <source>
        <dbReference type="EMBL" id="VIO72581.1"/>
    </source>
</evidence>
<evidence type="ECO:0000256" key="2">
    <source>
        <dbReference type="SAM" id="SignalP"/>
    </source>
</evidence>
<proteinExistence type="predicted"/>
<dbReference type="AlphaFoldDB" id="A0A508TDW6"/>
<dbReference type="EMBL" id="CAADFC020000016">
    <property type="protein sequence ID" value="VIO72581.1"/>
    <property type="molecule type" value="Genomic_DNA"/>
</dbReference>
<protein>
    <submittedName>
        <fullName evidence="3">Uncharacterized protein</fullName>
    </submittedName>
</protein>
<accession>A0A508TDW6</accession>
<organism evidence="3 4">
    <name type="scientific">Bradyrhizobium ivorense</name>
    <dbReference type="NCBI Taxonomy" id="2511166"/>
    <lineage>
        <taxon>Bacteria</taxon>
        <taxon>Pseudomonadati</taxon>
        <taxon>Pseudomonadota</taxon>
        <taxon>Alphaproteobacteria</taxon>
        <taxon>Hyphomicrobiales</taxon>
        <taxon>Nitrobacteraceae</taxon>
        <taxon>Bradyrhizobium</taxon>
    </lineage>
</organism>
<dbReference type="Proteomes" id="UP000328092">
    <property type="component" value="Unassembled WGS sequence"/>
</dbReference>
<feature type="region of interest" description="Disordered" evidence="1">
    <location>
        <begin position="55"/>
        <end position="92"/>
    </location>
</feature>
<dbReference type="OrthoDB" id="10009207at2"/>
<reference evidence="3" key="1">
    <citation type="submission" date="2019-02" db="EMBL/GenBank/DDBJ databases">
        <authorList>
            <person name="Pothier F.J."/>
        </authorList>
    </citation>
    <scope>NUCLEOTIDE SEQUENCE</scope>
    <source>
        <strain evidence="3">CI-1B</strain>
    </source>
</reference>
<keyword evidence="2" id="KW-0732">Signal</keyword>
<name>A0A508TDW6_9BRAD</name>
<keyword evidence="4" id="KW-1185">Reference proteome</keyword>
<feature type="compositionally biased region" description="Basic and acidic residues" evidence="1">
    <location>
        <begin position="67"/>
        <end position="77"/>
    </location>
</feature>
<sequence length="92" mass="9949">MENRKEGLIAAFATLAIASLISMVSATDAFAQCAECSVYQNRDPFTEGLAVKPAPAEGANAQAPSEATRRAHAEMRGRQHGRRVVSPDRQHR</sequence>
<gene>
    <name evidence="3" type="ORF">CI1B_42270</name>
</gene>
<evidence type="ECO:0000313" key="4">
    <source>
        <dbReference type="Proteomes" id="UP000328092"/>
    </source>
</evidence>
<comment type="caution">
    <text evidence="3">The sequence shown here is derived from an EMBL/GenBank/DDBJ whole genome shotgun (WGS) entry which is preliminary data.</text>
</comment>
<dbReference type="RefSeq" id="WP_139482741.1">
    <property type="nucleotide sequence ID" value="NZ_CAADFB020000021.1"/>
</dbReference>